<protein>
    <submittedName>
        <fullName evidence="1">Uncharacterized protein</fullName>
    </submittedName>
</protein>
<keyword evidence="2" id="KW-1185">Reference proteome</keyword>
<dbReference type="EMBL" id="KN824298">
    <property type="protein sequence ID" value="KIM27548.1"/>
    <property type="molecule type" value="Genomic_DNA"/>
</dbReference>
<evidence type="ECO:0000313" key="1">
    <source>
        <dbReference type="EMBL" id="KIM27548.1"/>
    </source>
</evidence>
<proteinExistence type="predicted"/>
<dbReference type="HOGENOM" id="CLU_2039493_0_0_1"/>
<organism evidence="1 2">
    <name type="scientific">Serendipita vermifera MAFF 305830</name>
    <dbReference type="NCBI Taxonomy" id="933852"/>
    <lineage>
        <taxon>Eukaryota</taxon>
        <taxon>Fungi</taxon>
        <taxon>Dikarya</taxon>
        <taxon>Basidiomycota</taxon>
        <taxon>Agaricomycotina</taxon>
        <taxon>Agaricomycetes</taxon>
        <taxon>Sebacinales</taxon>
        <taxon>Serendipitaceae</taxon>
        <taxon>Serendipita</taxon>
    </lineage>
</organism>
<sequence length="121" mass="12961">MFVLGRSASPKSLGLSAKLKLLSFILVNSVGTYSSAGLLPGELPGLRPPLGIRFPYNSPVFCEFENAGGAPKPKLPRGTGTPPILSKRAALSRTPATELGLRLVEYEVEFWFDAEDAEDVV</sequence>
<evidence type="ECO:0000313" key="2">
    <source>
        <dbReference type="Proteomes" id="UP000054097"/>
    </source>
</evidence>
<reference evidence="2" key="2">
    <citation type="submission" date="2015-01" db="EMBL/GenBank/DDBJ databases">
        <title>Evolutionary Origins and Diversification of the Mycorrhizal Mutualists.</title>
        <authorList>
            <consortium name="DOE Joint Genome Institute"/>
            <consortium name="Mycorrhizal Genomics Consortium"/>
            <person name="Kohler A."/>
            <person name="Kuo A."/>
            <person name="Nagy L.G."/>
            <person name="Floudas D."/>
            <person name="Copeland A."/>
            <person name="Barry K.W."/>
            <person name="Cichocki N."/>
            <person name="Veneault-Fourrey C."/>
            <person name="LaButti K."/>
            <person name="Lindquist E.A."/>
            <person name="Lipzen A."/>
            <person name="Lundell T."/>
            <person name="Morin E."/>
            <person name="Murat C."/>
            <person name="Riley R."/>
            <person name="Ohm R."/>
            <person name="Sun H."/>
            <person name="Tunlid A."/>
            <person name="Henrissat B."/>
            <person name="Grigoriev I.V."/>
            <person name="Hibbett D.S."/>
            <person name="Martin F."/>
        </authorList>
    </citation>
    <scope>NUCLEOTIDE SEQUENCE [LARGE SCALE GENOMIC DNA]</scope>
    <source>
        <strain evidence="2">MAFF 305830</strain>
    </source>
</reference>
<accession>A0A0C2WMP8</accession>
<name>A0A0C2WMP8_SERVB</name>
<gene>
    <name evidence="1" type="ORF">M408DRAFT_24479</name>
</gene>
<dbReference type="Proteomes" id="UP000054097">
    <property type="component" value="Unassembled WGS sequence"/>
</dbReference>
<dbReference type="AlphaFoldDB" id="A0A0C2WMP8"/>
<reference evidence="1 2" key="1">
    <citation type="submission" date="2014-04" db="EMBL/GenBank/DDBJ databases">
        <authorList>
            <consortium name="DOE Joint Genome Institute"/>
            <person name="Kuo A."/>
            <person name="Zuccaro A."/>
            <person name="Kohler A."/>
            <person name="Nagy L.G."/>
            <person name="Floudas D."/>
            <person name="Copeland A."/>
            <person name="Barry K.W."/>
            <person name="Cichocki N."/>
            <person name="Veneault-Fourrey C."/>
            <person name="LaButti K."/>
            <person name="Lindquist E.A."/>
            <person name="Lipzen A."/>
            <person name="Lundell T."/>
            <person name="Morin E."/>
            <person name="Murat C."/>
            <person name="Sun H."/>
            <person name="Tunlid A."/>
            <person name="Henrissat B."/>
            <person name="Grigoriev I.V."/>
            <person name="Hibbett D.S."/>
            <person name="Martin F."/>
            <person name="Nordberg H.P."/>
            <person name="Cantor M.N."/>
            <person name="Hua S.X."/>
        </authorList>
    </citation>
    <scope>NUCLEOTIDE SEQUENCE [LARGE SCALE GENOMIC DNA]</scope>
    <source>
        <strain evidence="1 2">MAFF 305830</strain>
    </source>
</reference>